<name>D1QR38_9BACT</name>
<evidence type="ECO:0000313" key="3">
    <source>
        <dbReference type="EMBL" id="EFB32162.1"/>
    </source>
</evidence>
<evidence type="ECO:0000259" key="2">
    <source>
        <dbReference type="Pfam" id="PF13635"/>
    </source>
</evidence>
<comment type="caution">
    <text evidence="3">The sequence shown here is derived from an EMBL/GenBank/DDBJ whole genome shotgun (WGS) entry which is preliminary data.</text>
</comment>
<accession>D1QR38</accession>
<organism evidence="3 4">
    <name type="scientific">Segatella oris F0302</name>
    <dbReference type="NCBI Taxonomy" id="649760"/>
    <lineage>
        <taxon>Bacteria</taxon>
        <taxon>Pseudomonadati</taxon>
        <taxon>Bacteroidota</taxon>
        <taxon>Bacteroidia</taxon>
        <taxon>Bacteroidales</taxon>
        <taxon>Prevotellaceae</taxon>
        <taxon>Segatella</taxon>
    </lineage>
</organism>
<dbReference type="EMBL" id="ACUZ02000027">
    <property type="protein sequence ID" value="EFB32162.1"/>
    <property type="molecule type" value="Genomic_DNA"/>
</dbReference>
<reference evidence="3 4" key="1">
    <citation type="submission" date="2009-11" db="EMBL/GenBank/DDBJ databases">
        <authorList>
            <person name="Weinstock G."/>
            <person name="Sodergren E."/>
            <person name="Clifton S."/>
            <person name="Fulton L."/>
            <person name="Fulton B."/>
            <person name="Courtney L."/>
            <person name="Fronick C."/>
            <person name="Harrison M."/>
            <person name="Strong C."/>
            <person name="Farmer C."/>
            <person name="Delahaunty K."/>
            <person name="Markovic C."/>
            <person name="Hall O."/>
            <person name="Minx P."/>
            <person name="Tomlinson C."/>
            <person name="Mitreva M."/>
            <person name="Nelson J."/>
            <person name="Hou S."/>
            <person name="Wollam A."/>
            <person name="Pepin K.H."/>
            <person name="Johnson M."/>
            <person name="Bhonagiri V."/>
            <person name="Nash W.E."/>
            <person name="Warren W."/>
            <person name="Chinwalla A."/>
            <person name="Mardis E.R."/>
            <person name="Wilson R.K."/>
        </authorList>
    </citation>
    <scope>NUCLEOTIDE SEQUENCE [LARGE SCALE GENOMIC DNA]</scope>
    <source>
        <strain evidence="3 4">F0302</strain>
    </source>
</reference>
<dbReference type="InterPro" id="IPR025420">
    <property type="entry name" value="DUF4143"/>
</dbReference>
<dbReference type="InterPro" id="IPR041682">
    <property type="entry name" value="AAA_14"/>
</dbReference>
<proteinExistence type="predicted"/>
<sequence>MIQKKKITMEIRRDRYLNKLIAKKQDGMIKIVTGIRRCGKSYLLNHLFRQHLVGTGVNENDIVELALDEDVNVKYRNPFELGKYIREICADKSHYFYVLLDEIQKVDSIQNPYLPDNPNEKIGFVDVLLGLKEEPNIDLYVTGSNSRMLSMDILTEFKDRGEEIRVNPLTYDEFMSAYQGDSRLAWTEFMMYGGMPFVVHKDGHAEKAAYLQGLFEKTYITDVIERNQLKASKDVLEDLLNYLASSVGSLTNATRLENTFKSIKKQNIAHQTISAYIDHFIDAFIIRKAERYDIKGRKYIGAQQKYFFTDVGLRNARLNFRQQEENHIMENILFNELTARGFSVDVGVVETTVTNAAGKRQRSQLEIDFVCQRGHGRYYIQSALTVADENKRLQEINSLTKINDSFIKIVVVKDYIIQWHDEAGILYIGIEDFLLNYINQME</sequence>
<dbReference type="SUPFAM" id="SSF52540">
    <property type="entry name" value="P-loop containing nucleoside triphosphate hydrolases"/>
    <property type="match status" value="1"/>
</dbReference>
<gene>
    <name evidence="3" type="ORF">HMPREF0971_01441</name>
</gene>
<feature type="domain" description="AAA" evidence="1">
    <location>
        <begin position="29"/>
        <end position="175"/>
    </location>
</feature>
<dbReference type="STRING" id="649760.HMPREF0971_01441"/>
<dbReference type="HOGENOM" id="CLU_041527_1_0_10"/>
<dbReference type="Proteomes" id="UP000004079">
    <property type="component" value="Unassembled WGS sequence"/>
</dbReference>
<protein>
    <recommendedName>
        <fullName evidence="5">AAA domain-containing protein</fullName>
    </recommendedName>
</protein>
<feature type="domain" description="DUF4143" evidence="2">
    <location>
        <begin position="231"/>
        <end position="379"/>
    </location>
</feature>
<evidence type="ECO:0000313" key="4">
    <source>
        <dbReference type="Proteomes" id="UP000004079"/>
    </source>
</evidence>
<dbReference type="AlphaFoldDB" id="D1QR38"/>
<dbReference type="PANTHER" id="PTHR33295:SF18">
    <property type="entry name" value="AAA+ ATPASE DOMAIN-CONTAINING PROTEIN"/>
    <property type="match status" value="1"/>
</dbReference>
<dbReference type="InterPro" id="IPR027417">
    <property type="entry name" value="P-loop_NTPase"/>
</dbReference>
<evidence type="ECO:0000259" key="1">
    <source>
        <dbReference type="Pfam" id="PF13173"/>
    </source>
</evidence>
<dbReference type="Pfam" id="PF13173">
    <property type="entry name" value="AAA_14"/>
    <property type="match status" value="1"/>
</dbReference>
<evidence type="ECO:0008006" key="5">
    <source>
        <dbReference type="Google" id="ProtNLM"/>
    </source>
</evidence>
<dbReference type="PANTHER" id="PTHR33295">
    <property type="entry name" value="ATPASE"/>
    <property type="match status" value="1"/>
</dbReference>
<dbReference type="Pfam" id="PF13635">
    <property type="entry name" value="DUF4143"/>
    <property type="match status" value="1"/>
</dbReference>